<organism evidence="2 3">
    <name type="scientific">Thiothrix litoralis</name>
    <dbReference type="NCBI Taxonomy" id="2891210"/>
    <lineage>
        <taxon>Bacteria</taxon>
        <taxon>Pseudomonadati</taxon>
        <taxon>Pseudomonadota</taxon>
        <taxon>Gammaproteobacteria</taxon>
        <taxon>Thiotrichales</taxon>
        <taxon>Thiotrichaceae</taxon>
        <taxon>Thiothrix</taxon>
    </lineage>
</organism>
<dbReference type="Gene3D" id="3.40.250.10">
    <property type="entry name" value="Rhodanese-like domain"/>
    <property type="match status" value="1"/>
</dbReference>
<reference evidence="2 3" key="1">
    <citation type="submission" date="2021-04" db="EMBL/GenBank/DDBJ databases">
        <title>Genomics, taxonomy and metabolism of representatives of sulfur bacteria of the genus Thiothrix: Thiothrix fructosivorans QT, Thiothrix unzii A1T and three new species, Thiothrix subterranea sp. nov., Thiothrix litoralis sp. nov. and 'Candidatus Thiothrix anitrata' sp. nov.</title>
        <authorList>
            <person name="Ravin N.V."/>
            <person name="Smolyakov D."/>
            <person name="Rudenko T.S."/>
            <person name="Mardanov A.V."/>
            <person name="Beletsky A.V."/>
            <person name="Markov N.D."/>
            <person name="Fomenkov A.I."/>
            <person name="Roberts R.J."/>
            <person name="Karnachuk O.V."/>
            <person name="Novikov A."/>
            <person name="Grabovich M.Y."/>
        </authorList>
    </citation>
    <scope>NUCLEOTIDE SEQUENCE [LARGE SCALE GENOMIC DNA]</scope>
    <source>
        <strain evidence="2 3">AS</strain>
    </source>
</reference>
<dbReference type="EMBL" id="CP072801">
    <property type="protein sequence ID" value="QTR48055.1"/>
    <property type="molecule type" value="Genomic_DNA"/>
</dbReference>
<keyword evidence="3" id="KW-1185">Reference proteome</keyword>
<proteinExistence type="predicted"/>
<dbReference type="SUPFAM" id="SSF52821">
    <property type="entry name" value="Rhodanese/Cell cycle control phosphatase"/>
    <property type="match status" value="1"/>
</dbReference>
<feature type="domain" description="Rhodanese" evidence="1">
    <location>
        <begin position="13"/>
        <end position="103"/>
    </location>
</feature>
<dbReference type="Proteomes" id="UP000672039">
    <property type="component" value="Chromosome"/>
</dbReference>
<dbReference type="PROSITE" id="PS50206">
    <property type="entry name" value="RHODANESE_3"/>
    <property type="match status" value="1"/>
</dbReference>
<accession>A0ABX7WWK5</accession>
<dbReference type="InterPro" id="IPR001763">
    <property type="entry name" value="Rhodanese-like_dom"/>
</dbReference>
<gene>
    <name evidence="2" type="ORF">J9253_09140</name>
</gene>
<sequence>MERTITPQDFATIADTALVLDVRRKEDREASHEMVEWSFWKDPERIDEWMSAVPRIHDVVIYCVRGGGVSNSVVDRLQADGVKARFIEGGLEGWKASGGKVVAKPAPKA</sequence>
<evidence type="ECO:0000259" key="1">
    <source>
        <dbReference type="PROSITE" id="PS50206"/>
    </source>
</evidence>
<name>A0ABX7WWK5_9GAMM</name>
<dbReference type="RefSeq" id="WP_210224281.1">
    <property type="nucleotide sequence ID" value="NZ_CP072801.1"/>
</dbReference>
<protein>
    <recommendedName>
        <fullName evidence="1">Rhodanese domain-containing protein</fullName>
    </recommendedName>
</protein>
<evidence type="ECO:0000313" key="2">
    <source>
        <dbReference type="EMBL" id="QTR48055.1"/>
    </source>
</evidence>
<dbReference type="InterPro" id="IPR036873">
    <property type="entry name" value="Rhodanese-like_dom_sf"/>
</dbReference>
<dbReference type="Pfam" id="PF00581">
    <property type="entry name" value="Rhodanese"/>
    <property type="match status" value="1"/>
</dbReference>
<evidence type="ECO:0000313" key="3">
    <source>
        <dbReference type="Proteomes" id="UP000672039"/>
    </source>
</evidence>